<sequence length="418" mass="47138">MFRILLLAFTASLFSFPTFAQDEFHYYLYGSSEQKGILNKEGVPLTDCIYHYIGSCSEGLIPVRLDDKYSFIDTLGKAIFPFRYDYADEFKDGTAIVCMGDKYGLIDRKGAYLIEPLYDGFVRIADKKNQFVVERYNKSGIIDSRNQILVPLEYEVIYAFEKGNAVAKKNGLHGLIDTKGNVLIDFQYPFLSTCVNGYSVTYSMEENGKKGLMDMKKRILIPADYKRLYAAEDGFVYGVGQDGYKDVVWDKKGKPIIGEGYDKVERFSEGFFLVVKDSKSGFLDKSGKVVIPLIYEEAKPFSEGLAAVLKDGYWGFIDKKGATAIDFKFVGVVEGFYKGYASYGKRATSSGAHYTSDLWGIIDKKGNIVLENKYYNAGIQFDGKFVVESGGKTYLLDKSTNVIRELMHEQRPVMMMGD</sequence>
<dbReference type="PANTHER" id="PTHR37841:SF1">
    <property type="entry name" value="DUF3298 DOMAIN-CONTAINING PROTEIN"/>
    <property type="match status" value="1"/>
</dbReference>
<dbReference type="PANTHER" id="PTHR37841">
    <property type="entry name" value="GLR2918 PROTEIN"/>
    <property type="match status" value="1"/>
</dbReference>
<dbReference type="OrthoDB" id="5464673at2"/>
<dbReference type="Pfam" id="PF14903">
    <property type="entry name" value="WG_beta_rep"/>
    <property type="match status" value="6"/>
</dbReference>
<keyword evidence="3" id="KW-1185">Reference proteome</keyword>
<evidence type="ECO:0000313" key="3">
    <source>
        <dbReference type="Proteomes" id="UP000295292"/>
    </source>
</evidence>
<dbReference type="InterPro" id="IPR032774">
    <property type="entry name" value="WG_beta_rep"/>
</dbReference>
<organism evidence="2 3">
    <name type="scientific">Sphingobacterium yanglingense</name>
    <dbReference type="NCBI Taxonomy" id="1437280"/>
    <lineage>
        <taxon>Bacteria</taxon>
        <taxon>Pseudomonadati</taxon>
        <taxon>Bacteroidota</taxon>
        <taxon>Sphingobacteriia</taxon>
        <taxon>Sphingobacteriales</taxon>
        <taxon>Sphingobacteriaceae</taxon>
        <taxon>Sphingobacterium</taxon>
    </lineage>
</organism>
<feature type="signal peptide" evidence="1">
    <location>
        <begin position="1"/>
        <end position="20"/>
    </location>
</feature>
<evidence type="ECO:0000313" key="2">
    <source>
        <dbReference type="EMBL" id="TDQ80058.1"/>
    </source>
</evidence>
<reference evidence="2 3" key="1">
    <citation type="submission" date="2019-03" db="EMBL/GenBank/DDBJ databases">
        <title>Genomic Encyclopedia of Archaeal and Bacterial Type Strains, Phase II (KMG-II): from individual species to whole genera.</title>
        <authorList>
            <person name="Goeker M."/>
        </authorList>
    </citation>
    <scope>NUCLEOTIDE SEQUENCE [LARGE SCALE GENOMIC DNA]</scope>
    <source>
        <strain evidence="2 3">DSM 28353</strain>
    </source>
</reference>
<feature type="chain" id="PRO_5020640706" evidence="1">
    <location>
        <begin position="21"/>
        <end position="418"/>
    </location>
</feature>
<dbReference type="Proteomes" id="UP000295292">
    <property type="component" value="Unassembled WGS sequence"/>
</dbReference>
<accession>A0A4R6WMK2</accession>
<name>A0A4R6WMK2_9SPHI</name>
<protein>
    <submittedName>
        <fullName evidence="2">WG repeat protein</fullName>
    </submittedName>
</protein>
<gene>
    <name evidence="2" type="ORF">CLV99_1512</name>
</gene>
<evidence type="ECO:0000256" key="1">
    <source>
        <dbReference type="SAM" id="SignalP"/>
    </source>
</evidence>
<dbReference type="EMBL" id="SNYV01000011">
    <property type="protein sequence ID" value="TDQ80058.1"/>
    <property type="molecule type" value="Genomic_DNA"/>
</dbReference>
<proteinExistence type="predicted"/>
<comment type="caution">
    <text evidence="2">The sequence shown here is derived from an EMBL/GenBank/DDBJ whole genome shotgun (WGS) entry which is preliminary data.</text>
</comment>
<dbReference type="SUPFAM" id="SSF69360">
    <property type="entry name" value="Cell wall binding repeat"/>
    <property type="match status" value="1"/>
</dbReference>
<keyword evidence="1" id="KW-0732">Signal</keyword>
<dbReference type="AlphaFoldDB" id="A0A4R6WMK2"/>
<dbReference type="RefSeq" id="WP_133583804.1">
    <property type="nucleotide sequence ID" value="NZ_SNYV01000011.1"/>
</dbReference>